<dbReference type="PANTHER" id="PTHR33147">
    <property type="entry name" value="DEFENSIN-LIKE PROTEIN 1"/>
    <property type="match status" value="1"/>
</dbReference>
<sequence length="131" mass="14286">MEAKIGATAMVLLLLAFGVVGEAKTHEYRSHTFKGVCIHDDLWKYCVRVRSRYDGSSPLNEKDERGNAKNTITVVERLGVTSLLAKVAATALFLLLLTFGGEAKICHDPSQTFKGMCLSNSNCISSCISED</sequence>
<keyword evidence="2" id="KW-1015">Disulfide bond</keyword>
<reference evidence="5" key="2">
    <citation type="submission" date="2008-12" db="EMBL/GenBank/DDBJ databases">
        <title>Improved gene annotation of the rice (Oryza sativa) genomes.</title>
        <authorList>
            <person name="Wang J."/>
            <person name="Li R."/>
            <person name="Fan W."/>
            <person name="Huang Q."/>
            <person name="Zhang J."/>
            <person name="Zhou Y."/>
            <person name="Hu Y."/>
            <person name="Zi S."/>
            <person name="Li J."/>
            <person name="Ni P."/>
            <person name="Zheng H."/>
            <person name="Zhang Y."/>
            <person name="Zhao M."/>
            <person name="Hao Q."/>
            <person name="McDermott J."/>
            <person name="Samudrala R."/>
            <person name="Kristiansen K."/>
            <person name="Wong G.K.-S."/>
        </authorList>
    </citation>
    <scope>NUCLEOTIDE SEQUENCE</scope>
</reference>
<evidence type="ECO:0000256" key="2">
    <source>
        <dbReference type="ARBA" id="ARBA00023157"/>
    </source>
</evidence>
<dbReference type="PROSITE" id="PS00940">
    <property type="entry name" value="GAMMA_THIONIN"/>
    <property type="match status" value="1"/>
</dbReference>
<dbReference type="Pfam" id="PF00304">
    <property type="entry name" value="Gamma-thionin"/>
    <property type="match status" value="1"/>
</dbReference>
<feature type="domain" description="Knottins-like" evidence="4">
    <location>
        <begin position="104"/>
        <end position="131"/>
    </location>
</feature>
<name>B9F3A7_ORYSJ</name>
<dbReference type="PANTHER" id="PTHR33147:SF39">
    <property type="entry name" value="DRO1 PROTEIN-RELATED"/>
    <property type="match status" value="1"/>
</dbReference>
<dbReference type="Proteomes" id="UP000007752">
    <property type="component" value="Chromosome 2"/>
</dbReference>
<dbReference type="InterPro" id="IPR036574">
    <property type="entry name" value="Scorpion_toxin-like_sf"/>
</dbReference>
<organism evidence="5">
    <name type="scientific">Oryza sativa subsp. japonica</name>
    <name type="common">Rice</name>
    <dbReference type="NCBI Taxonomy" id="39947"/>
    <lineage>
        <taxon>Eukaryota</taxon>
        <taxon>Viridiplantae</taxon>
        <taxon>Streptophyta</taxon>
        <taxon>Embryophyta</taxon>
        <taxon>Tracheophyta</taxon>
        <taxon>Spermatophyta</taxon>
        <taxon>Magnoliopsida</taxon>
        <taxon>Liliopsida</taxon>
        <taxon>Poales</taxon>
        <taxon>Poaceae</taxon>
        <taxon>BOP clade</taxon>
        <taxon>Oryzoideae</taxon>
        <taxon>Oryzeae</taxon>
        <taxon>Oryzinae</taxon>
        <taxon>Oryza</taxon>
        <taxon>Oryza sativa</taxon>
    </lineage>
</organism>
<dbReference type="Gene3D" id="3.30.30.10">
    <property type="entry name" value="Knottin, scorpion toxin-like"/>
    <property type="match status" value="1"/>
</dbReference>
<gene>
    <name evidence="5" type="ORF">OsJ_05561</name>
</gene>
<reference evidence="5" key="1">
    <citation type="journal article" date="2005" name="PLoS Biol.">
        <title>The genomes of Oryza sativa: a history of duplications.</title>
        <authorList>
            <person name="Yu J."/>
            <person name="Wang J."/>
            <person name="Lin W."/>
            <person name="Li S."/>
            <person name="Li H."/>
            <person name="Zhou J."/>
            <person name="Ni P."/>
            <person name="Dong W."/>
            <person name="Hu S."/>
            <person name="Zeng C."/>
            <person name="Zhang J."/>
            <person name="Zhang Y."/>
            <person name="Li R."/>
            <person name="Xu Z."/>
            <person name="Li S."/>
            <person name="Li X."/>
            <person name="Zheng H."/>
            <person name="Cong L."/>
            <person name="Lin L."/>
            <person name="Yin J."/>
            <person name="Geng J."/>
            <person name="Li G."/>
            <person name="Shi J."/>
            <person name="Liu J."/>
            <person name="Lv H."/>
            <person name="Li J."/>
            <person name="Wang J."/>
            <person name="Deng Y."/>
            <person name="Ran L."/>
            <person name="Shi X."/>
            <person name="Wang X."/>
            <person name="Wu Q."/>
            <person name="Li C."/>
            <person name="Ren X."/>
            <person name="Wang J."/>
            <person name="Wang X."/>
            <person name="Li D."/>
            <person name="Liu D."/>
            <person name="Zhang X."/>
            <person name="Ji Z."/>
            <person name="Zhao W."/>
            <person name="Sun Y."/>
            <person name="Zhang Z."/>
            <person name="Bao J."/>
            <person name="Han Y."/>
            <person name="Dong L."/>
            <person name="Ji J."/>
            <person name="Chen P."/>
            <person name="Wu S."/>
            <person name="Liu J."/>
            <person name="Xiao Y."/>
            <person name="Bu D."/>
            <person name="Tan J."/>
            <person name="Yang L."/>
            <person name="Ye C."/>
            <person name="Zhang J."/>
            <person name="Xu J."/>
            <person name="Zhou Y."/>
            <person name="Yu Y."/>
            <person name="Zhang B."/>
            <person name="Zhuang S."/>
            <person name="Wei H."/>
            <person name="Liu B."/>
            <person name="Lei M."/>
            <person name="Yu H."/>
            <person name="Li Y."/>
            <person name="Xu H."/>
            <person name="Wei S."/>
            <person name="He X."/>
            <person name="Fang L."/>
            <person name="Zhang Z."/>
            <person name="Zhang Y."/>
            <person name="Huang X."/>
            <person name="Su Z."/>
            <person name="Tong W."/>
            <person name="Li J."/>
            <person name="Tong Z."/>
            <person name="Li S."/>
            <person name="Ye J."/>
            <person name="Wang L."/>
            <person name="Fang L."/>
            <person name="Lei T."/>
            <person name="Chen C."/>
            <person name="Chen H."/>
            <person name="Xu Z."/>
            <person name="Li H."/>
            <person name="Huang H."/>
            <person name="Zhang F."/>
            <person name="Xu H."/>
            <person name="Li N."/>
            <person name="Zhao C."/>
            <person name="Li S."/>
            <person name="Dong L."/>
            <person name="Huang Y."/>
            <person name="Li L."/>
            <person name="Xi Y."/>
            <person name="Qi Q."/>
            <person name="Li W."/>
            <person name="Zhang B."/>
            <person name="Hu W."/>
            <person name="Zhang Y."/>
            <person name="Tian X."/>
            <person name="Jiao Y."/>
            <person name="Liang X."/>
            <person name="Jin J."/>
            <person name="Gao L."/>
            <person name="Zheng W."/>
            <person name="Hao B."/>
            <person name="Liu S."/>
            <person name="Wang W."/>
            <person name="Yuan L."/>
            <person name="Cao M."/>
            <person name="McDermott J."/>
            <person name="Samudrala R."/>
            <person name="Wang J."/>
            <person name="Wong G.K."/>
            <person name="Yang H."/>
        </authorList>
    </citation>
    <scope>NUCLEOTIDE SEQUENCE [LARGE SCALE GENOMIC DNA]</scope>
</reference>
<dbReference type="EMBL" id="CM000139">
    <property type="protein sequence ID" value="EEE56405.1"/>
    <property type="molecule type" value="Genomic_DNA"/>
</dbReference>
<feature type="chain" id="PRO_5002883619" description="Knottins-like domain-containing protein" evidence="3">
    <location>
        <begin position="26"/>
        <end position="131"/>
    </location>
</feature>
<dbReference type="InterPro" id="IPR008176">
    <property type="entry name" value="Defensin_plant"/>
</dbReference>
<dbReference type="AlphaFoldDB" id="B9F3A7"/>
<evidence type="ECO:0000313" key="5">
    <source>
        <dbReference type="EMBL" id="EEE56405.1"/>
    </source>
</evidence>
<dbReference type="InterPro" id="IPR003614">
    <property type="entry name" value="Knottins"/>
</dbReference>
<proteinExistence type="predicted"/>
<feature type="signal peptide" evidence="3">
    <location>
        <begin position="1"/>
        <end position="25"/>
    </location>
</feature>
<dbReference type="SUPFAM" id="SSF57095">
    <property type="entry name" value="Scorpion toxin-like"/>
    <property type="match status" value="1"/>
</dbReference>
<protein>
    <recommendedName>
        <fullName evidence="4">Knottins-like domain-containing protein</fullName>
    </recommendedName>
</protein>
<keyword evidence="1 3" id="KW-0732">Signal</keyword>
<evidence type="ECO:0000256" key="1">
    <source>
        <dbReference type="ARBA" id="ARBA00022729"/>
    </source>
</evidence>
<accession>B9F3A7</accession>
<dbReference type="GO" id="GO:0006952">
    <property type="term" value="P:defense response"/>
    <property type="evidence" value="ECO:0007669"/>
    <property type="project" value="InterPro"/>
</dbReference>
<evidence type="ECO:0000259" key="4">
    <source>
        <dbReference type="Pfam" id="PF00304"/>
    </source>
</evidence>
<evidence type="ECO:0000256" key="3">
    <source>
        <dbReference type="SAM" id="SignalP"/>
    </source>
</evidence>